<dbReference type="PRINTS" id="PR00463">
    <property type="entry name" value="EP450I"/>
</dbReference>
<feature type="transmembrane region" description="Helical" evidence="5">
    <location>
        <begin position="12"/>
        <end position="34"/>
    </location>
</feature>
<comment type="cofactor">
    <cofactor evidence="3">
        <name>heme</name>
        <dbReference type="ChEBI" id="CHEBI:30413"/>
    </cofactor>
</comment>
<evidence type="ECO:0000313" key="6">
    <source>
        <dbReference type="EMBL" id="CAG8470535.1"/>
    </source>
</evidence>
<protein>
    <submittedName>
        <fullName evidence="6">2661_t:CDS:1</fullName>
    </submittedName>
</protein>
<feature type="non-terminal residue" evidence="6">
    <location>
        <position position="567"/>
    </location>
</feature>
<keyword evidence="3 4" id="KW-0349">Heme</keyword>
<reference evidence="6" key="1">
    <citation type="submission" date="2021-06" db="EMBL/GenBank/DDBJ databases">
        <authorList>
            <person name="Kallberg Y."/>
            <person name="Tangrot J."/>
            <person name="Rosling A."/>
        </authorList>
    </citation>
    <scope>NUCLEOTIDE SEQUENCE</scope>
    <source>
        <strain evidence="6">FL966</strain>
    </source>
</reference>
<gene>
    <name evidence="6" type="ORF">CPELLU_LOCUS1050</name>
</gene>
<evidence type="ECO:0000256" key="3">
    <source>
        <dbReference type="PIRSR" id="PIRSR602401-1"/>
    </source>
</evidence>
<keyword evidence="5" id="KW-0472">Membrane</keyword>
<proteinExistence type="inferred from homology"/>
<evidence type="ECO:0000256" key="2">
    <source>
        <dbReference type="ARBA" id="ARBA00023004"/>
    </source>
</evidence>
<organism evidence="6 7">
    <name type="scientific">Cetraspora pellucida</name>
    <dbReference type="NCBI Taxonomy" id="1433469"/>
    <lineage>
        <taxon>Eukaryota</taxon>
        <taxon>Fungi</taxon>
        <taxon>Fungi incertae sedis</taxon>
        <taxon>Mucoromycota</taxon>
        <taxon>Glomeromycotina</taxon>
        <taxon>Glomeromycetes</taxon>
        <taxon>Diversisporales</taxon>
        <taxon>Gigasporaceae</taxon>
        <taxon>Cetraspora</taxon>
    </lineage>
</organism>
<dbReference type="PANTHER" id="PTHR24301">
    <property type="entry name" value="THROMBOXANE-A SYNTHASE"/>
    <property type="match status" value="1"/>
</dbReference>
<keyword evidence="5" id="KW-1133">Transmembrane helix</keyword>
<evidence type="ECO:0000313" key="7">
    <source>
        <dbReference type="Proteomes" id="UP000789759"/>
    </source>
</evidence>
<dbReference type="SUPFAM" id="SSF48264">
    <property type="entry name" value="Cytochrome P450"/>
    <property type="match status" value="1"/>
</dbReference>
<dbReference type="Proteomes" id="UP000789759">
    <property type="component" value="Unassembled WGS sequence"/>
</dbReference>
<dbReference type="PRINTS" id="PR00385">
    <property type="entry name" value="P450"/>
</dbReference>
<name>A0A9N8Z5K8_9GLOM</name>
<evidence type="ECO:0000256" key="1">
    <source>
        <dbReference type="ARBA" id="ARBA00022723"/>
    </source>
</evidence>
<accession>A0A9N8Z5K8</accession>
<evidence type="ECO:0000256" key="4">
    <source>
        <dbReference type="RuleBase" id="RU000461"/>
    </source>
</evidence>
<keyword evidence="4" id="KW-0560">Oxidoreductase</keyword>
<dbReference type="InterPro" id="IPR001128">
    <property type="entry name" value="Cyt_P450"/>
</dbReference>
<keyword evidence="5" id="KW-0812">Transmembrane</keyword>
<dbReference type="EMBL" id="CAJVQA010000355">
    <property type="protein sequence ID" value="CAG8470535.1"/>
    <property type="molecule type" value="Genomic_DNA"/>
</dbReference>
<keyword evidence="2 3" id="KW-0408">Iron</keyword>
<dbReference type="GO" id="GO:0016705">
    <property type="term" value="F:oxidoreductase activity, acting on paired donors, with incorporation or reduction of molecular oxygen"/>
    <property type="evidence" value="ECO:0007669"/>
    <property type="project" value="InterPro"/>
</dbReference>
<evidence type="ECO:0000256" key="5">
    <source>
        <dbReference type="SAM" id="Phobius"/>
    </source>
</evidence>
<dbReference type="GO" id="GO:0004497">
    <property type="term" value="F:monooxygenase activity"/>
    <property type="evidence" value="ECO:0007669"/>
    <property type="project" value="UniProtKB-KW"/>
</dbReference>
<dbReference type="GO" id="GO:0005506">
    <property type="term" value="F:iron ion binding"/>
    <property type="evidence" value="ECO:0007669"/>
    <property type="project" value="InterPro"/>
</dbReference>
<dbReference type="InterPro" id="IPR002401">
    <property type="entry name" value="Cyt_P450_E_grp-I"/>
</dbReference>
<comment type="caution">
    <text evidence="6">The sequence shown here is derived from an EMBL/GenBank/DDBJ whole genome shotgun (WGS) entry which is preliminary data.</text>
</comment>
<keyword evidence="7" id="KW-1185">Reference proteome</keyword>
<dbReference type="GO" id="GO:0020037">
    <property type="term" value="F:heme binding"/>
    <property type="evidence" value="ECO:0007669"/>
    <property type="project" value="InterPro"/>
</dbReference>
<sequence length="567" mass="66525">MSLITLKILNSISFSDIYIFFFISLVFYILRFYYIYYTRPNKLPGPVPLPFIGSNYHVFKINGSVVGLDDMLRSLHSQYGDIFEMWFGSERIIILCHPKYMVKMHQASTKSKYMKRFSNSEGKEYGLVDSGVFNNNDVHGSWKFNRTVFSNALMRPKLDRDALQWTIELVEEMESCWSRVGIIIDENDFNKTSIKNNEIINLPKWMRRFTYDMIYKIAIGIKGNALNSYTNNLCDVENQETESNSIINSIQTYVEGTPYFRLFPKYVRYYFPYIRGIIRRYLDNKEYLFGKLAEMIERRRREINETPLNEELRNDMLTSFIIANTDRDMHKEKYVEKYDDVVIRPANNDEICGNLIDAFIGGTDTTANLFCFIVYYLAHHPHVLTRFRQELDSIFQDDMTRKITLKDLDNLKYCESIIKEVTRLQPVISTNVRLSSEEDEVCGYIWPPNTEFMLFYGAIAKRPDAWNEPLKFNPDRFYNYLTNDKINGNNGHDDLEINKNIGEKSDHGDDDIKNSFVMFGGGLRICPGRKLAMIELKCLVTMIYRKYDVELVDMNSPLKTKSTIFTT</sequence>
<dbReference type="Gene3D" id="1.10.630.10">
    <property type="entry name" value="Cytochrome P450"/>
    <property type="match status" value="1"/>
</dbReference>
<dbReference type="PANTHER" id="PTHR24301:SF2">
    <property type="entry name" value="THROMBOXANE-A SYNTHASE"/>
    <property type="match status" value="1"/>
</dbReference>
<dbReference type="InterPro" id="IPR036396">
    <property type="entry name" value="Cyt_P450_sf"/>
</dbReference>
<comment type="similarity">
    <text evidence="4">Belongs to the cytochrome P450 family.</text>
</comment>
<feature type="binding site" description="axial binding residue" evidence="3">
    <location>
        <position position="526"/>
    </location>
    <ligand>
        <name>heme</name>
        <dbReference type="ChEBI" id="CHEBI:30413"/>
    </ligand>
    <ligandPart>
        <name>Fe</name>
        <dbReference type="ChEBI" id="CHEBI:18248"/>
    </ligandPart>
</feature>
<keyword evidence="1 3" id="KW-0479">Metal-binding</keyword>
<dbReference type="OrthoDB" id="1470350at2759"/>
<dbReference type="AlphaFoldDB" id="A0A9N8Z5K8"/>
<dbReference type="Pfam" id="PF00067">
    <property type="entry name" value="p450"/>
    <property type="match status" value="1"/>
</dbReference>
<dbReference type="PROSITE" id="PS00086">
    <property type="entry name" value="CYTOCHROME_P450"/>
    <property type="match status" value="1"/>
</dbReference>
<dbReference type="InterPro" id="IPR017972">
    <property type="entry name" value="Cyt_P450_CS"/>
</dbReference>
<keyword evidence="4" id="KW-0503">Monooxygenase</keyword>